<comment type="subcellular location">
    <subcellularLocation>
        <location evidence="13">Nucleus</location>
    </subcellularLocation>
</comment>
<keyword evidence="5 13" id="KW-0660">Purine salvage</keyword>
<dbReference type="CDD" id="cd01168">
    <property type="entry name" value="adenosine_kinase"/>
    <property type="match status" value="1"/>
</dbReference>
<evidence type="ECO:0000256" key="4">
    <source>
        <dbReference type="ARBA" id="ARBA00022679"/>
    </source>
</evidence>
<evidence type="ECO:0000259" key="14">
    <source>
        <dbReference type="Pfam" id="PF00294"/>
    </source>
</evidence>
<sequence length="349" mass="38329">MQSSILRQGMIVGIGNSMLDLIGHVSEDVLDKYRLLANNGYLAAEEHLPLFKELTEKYNAMFVVGGSVQNTFRVTQWVLGVPKICTIFGGIGCDKEGQVLVSKAEADGVDTQYQYIEGTPTGICAVLLTNNGAERTLVANLSAASHFTVDHLLKEENHSRLQEADVIYVAGFVLTVSVEAVLHAAQCIHNRNTGTFAMNLSASYVAERYLTEWTRVMPFIDILFGNETEARVFAKELKFEELNDLHKIALELSHMPKTRTQQRIVVITQGHDPVIVAKDGVTKEYPVLQLSPEKVVDTTGAGDAFVGGFLAQFIQNAPLEQCISCGIWCGGQIIQHQGCSLEGLIKFQL</sequence>
<feature type="active site" description="Proton acceptor" evidence="12">
    <location>
        <position position="303"/>
    </location>
</feature>
<keyword evidence="9 13" id="KW-0460">Magnesium</keyword>
<dbReference type="InterPro" id="IPR001805">
    <property type="entry name" value="Adenokinase"/>
</dbReference>
<protein>
    <recommendedName>
        <fullName evidence="11 13">Adenosine kinase</fullName>
        <shortName evidence="13">AK</shortName>
        <ecNumber evidence="3 13">2.7.1.20</ecNumber>
    </recommendedName>
    <alternativeName>
        <fullName evidence="13">Adenosine 5'-phosphotransferase</fullName>
    </alternativeName>
</protein>
<gene>
    <name evidence="15" type="ORF">g.14040</name>
</gene>
<dbReference type="GO" id="GO:0044209">
    <property type="term" value="P:AMP salvage"/>
    <property type="evidence" value="ECO:0007669"/>
    <property type="project" value="UniProtKB-UniRule"/>
</dbReference>
<evidence type="ECO:0000256" key="5">
    <source>
        <dbReference type="ARBA" id="ARBA00022726"/>
    </source>
</evidence>
<evidence type="ECO:0000256" key="3">
    <source>
        <dbReference type="ARBA" id="ARBA00012119"/>
    </source>
</evidence>
<dbReference type="PANTHER" id="PTHR45769">
    <property type="entry name" value="ADENOSINE KINASE"/>
    <property type="match status" value="1"/>
</dbReference>
<comment type="similarity">
    <text evidence="2 13">Belongs to the carbohydrate kinase PfkB family.</text>
</comment>
<dbReference type="GO" id="GO:0005524">
    <property type="term" value="F:ATP binding"/>
    <property type="evidence" value="ECO:0007669"/>
    <property type="project" value="UniProtKB-UniRule"/>
</dbReference>
<dbReference type="GO" id="GO:0005634">
    <property type="term" value="C:nucleus"/>
    <property type="evidence" value="ECO:0007669"/>
    <property type="project" value="UniProtKB-SubCell"/>
</dbReference>
<keyword evidence="8 13" id="KW-0067">ATP-binding</keyword>
<dbReference type="GO" id="GO:0004001">
    <property type="term" value="F:adenosine kinase activity"/>
    <property type="evidence" value="ECO:0007669"/>
    <property type="project" value="UniProtKB-UniRule"/>
</dbReference>
<reference evidence="15" key="1">
    <citation type="submission" date="2015-11" db="EMBL/GenBank/DDBJ databases">
        <title>De novo transcriptome assembly of four potential Pierce s Disease insect vectors from Arizona vineyards.</title>
        <authorList>
            <person name="Tassone E.E."/>
        </authorList>
    </citation>
    <scope>NUCLEOTIDE SEQUENCE</scope>
</reference>
<evidence type="ECO:0000256" key="8">
    <source>
        <dbReference type="ARBA" id="ARBA00022840"/>
    </source>
</evidence>
<evidence type="ECO:0000256" key="11">
    <source>
        <dbReference type="ARBA" id="ARBA00068771"/>
    </source>
</evidence>
<keyword evidence="7 13" id="KW-0418">Kinase</keyword>
<accession>A0A1B6L050</accession>
<evidence type="ECO:0000256" key="13">
    <source>
        <dbReference type="RuleBase" id="RU368116"/>
    </source>
</evidence>
<evidence type="ECO:0000313" key="15">
    <source>
        <dbReference type="EMBL" id="JAT17087.1"/>
    </source>
</evidence>
<dbReference type="Gene3D" id="3.30.1110.10">
    <property type="match status" value="1"/>
</dbReference>
<organism evidence="15">
    <name type="scientific">Graphocephala atropunctata</name>
    <dbReference type="NCBI Taxonomy" id="36148"/>
    <lineage>
        <taxon>Eukaryota</taxon>
        <taxon>Metazoa</taxon>
        <taxon>Ecdysozoa</taxon>
        <taxon>Arthropoda</taxon>
        <taxon>Hexapoda</taxon>
        <taxon>Insecta</taxon>
        <taxon>Pterygota</taxon>
        <taxon>Neoptera</taxon>
        <taxon>Paraneoptera</taxon>
        <taxon>Hemiptera</taxon>
        <taxon>Auchenorrhyncha</taxon>
        <taxon>Membracoidea</taxon>
        <taxon>Cicadellidae</taxon>
        <taxon>Cicadellinae</taxon>
        <taxon>Cicadellini</taxon>
        <taxon>Graphocephala</taxon>
    </lineage>
</organism>
<keyword evidence="6 13" id="KW-0547">Nucleotide-binding</keyword>
<dbReference type="Pfam" id="PF00294">
    <property type="entry name" value="PfkB"/>
    <property type="match status" value="1"/>
</dbReference>
<dbReference type="InterPro" id="IPR011611">
    <property type="entry name" value="PfkB_dom"/>
</dbReference>
<evidence type="ECO:0000256" key="12">
    <source>
        <dbReference type="PIRSR" id="PIRSR601805-1"/>
    </source>
</evidence>
<dbReference type="PANTHER" id="PTHR45769:SF3">
    <property type="entry name" value="ADENOSINE KINASE"/>
    <property type="match status" value="1"/>
</dbReference>
<dbReference type="UniPathway" id="UPA00588">
    <property type="reaction ID" value="UER00659"/>
</dbReference>
<dbReference type="EMBL" id="GEBQ01022890">
    <property type="protein sequence ID" value="JAT17087.1"/>
    <property type="molecule type" value="Transcribed_RNA"/>
</dbReference>
<evidence type="ECO:0000256" key="6">
    <source>
        <dbReference type="ARBA" id="ARBA00022741"/>
    </source>
</evidence>
<dbReference type="PRINTS" id="PR00989">
    <property type="entry name" value="ADENOKINASE"/>
</dbReference>
<comment type="pathway">
    <text evidence="1 13">Purine metabolism; AMP biosynthesis via salvage pathway; AMP from adenosine: step 1/1.</text>
</comment>
<evidence type="ECO:0000256" key="10">
    <source>
        <dbReference type="ARBA" id="ARBA00051362"/>
    </source>
</evidence>
<dbReference type="InterPro" id="IPR002173">
    <property type="entry name" value="Carboh/pur_kinase_PfkB_CS"/>
</dbReference>
<name>A0A1B6L050_9HEMI</name>
<dbReference type="SUPFAM" id="SSF53613">
    <property type="entry name" value="Ribokinase-like"/>
    <property type="match status" value="1"/>
</dbReference>
<dbReference type="EC" id="2.7.1.20" evidence="3 13"/>
<keyword evidence="13" id="KW-0539">Nucleus</keyword>
<dbReference type="GO" id="GO:0006166">
    <property type="term" value="P:purine ribonucleoside salvage"/>
    <property type="evidence" value="ECO:0007669"/>
    <property type="project" value="UniProtKB-KW"/>
</dbReference>
<comment type="catalytic activity">
    <reaction evidence="10 13">
        <text>adenosine + ATP = AMP + ADP + H(+)</text>
        <dbReference type="Rhea" id="RHEA:20824"/>
        <dbReference type="ChEBI" id="CHEBI:15378"/>
        <dbReference type="ChEBI" id="CHEBI:16335"/>
        <dbReference type="ChEBI" id="CHEBI:30616"/>
        <dbReference type="ChEBI" id="CHEBI:456215"/>
        <dbReference type="ChEBI" id="CHEBI:456216"/>
        <dbReference type="EC" id="2.7.1.20"/>
    </reaction>
</comment>
<comment type="subunit">
    <text evidence="13">Monomer.</text>
</comment>
<proteinExistence type="inferred from homology"/>
<dbReference type="GO" id="GO:0005829">
    <property type="term" value="C:cytosol"/>
    <property type="evidence" value="ECO:0007669"/>
    <property type="project" value="TreeGrafter"/>
</dbReference>
<dbReference type="PROSITE" id="PS00584">
    <property type="entry name" value="PFKB_KINASES_2"/>
    <property type="match status" value="1"/>
</dbReference>
<dbReference type="GO" id="GO:0006144">
    <property type="term" value="P:purine nucleobase metabolic process"/>
    <property type="evidence" value="ECO:0007669"/>
    <property type="project" value="TreeGrafter"/>
</dbReference>
<evidence type="ECO:0000256" key="7">
    <source>
        <dbReference type="ARBA" id="ARBA00022777"/>
    </source>
</evidence>
<comment type="function">
    <text evidence="13">ATP dependent phosphorylation of adenosine and other related nucleoside analogs to monophosphate derivatives.</text>
</comment>
<dbReference type="FunFam" id="3.40.1190.20:FF:000076">
    <property type="entry name" value="Adenosine kinase"/>
    <property type="match status" value="1"/>
</dbReference>
<evidence type="ECO:0000256" key="2">
    <source>
        <dbReference type="ARBA" id="ARBA00010688"/>
    </source>
</evidence>
<dbReference type="Gene3D" id="3.40.1190.20">
    <property type="match status" value="1"/>
</dbReference>
<comment type="cofactor">
    <cofactor evidence="13">
        <name>Mg(2+)</name>
        <dbReference type="ChEBI" id="CHEBI:18420"/>
    </cofactor>
    <text evidence="13">Binds 3 Mg(2+) ions per subunit.</text>
</comment>
<dbReference type="AlphaFoldDB" id="A0A1B6L050"/>
<keyword evidence="4 13" id="KW-0808">Transferase</keyword>
<evidence type="ECO:0000256" key="1">
    <source>
        <dbReference type="ARBA" id="ARBA00004801"/>
    </source>
</evidence>
<dbReference type="InterPro" id="IPR029056">
    <property type="entry name" value="Ribokinase-like"/>
</dbReference>
<evidence type="ECO:0000256" key="9">
    <source>
        <dbReference type="ARBA" id="ARBA00022842"/>
    </source>
</evidence>
<feature type="domain" description="Carbohydrate kinase PfkB" evidence="14">
    <location>
        <begin position="46"/>
        <end position="340"/>
    </location>
</feature>